<name>A0A418MKC2_9BACT</name>
<keyword evidence="7 9" id="KW-0326">Glycosidase</keyword>
<evidence type="ECO:0000313" key="12">
    <source>
        <dbReference type="Proteomes" id="UP000283523"/>
    </source>
</evidence>
<dbReference type="AlphaFoldDB" id="A0A418MKC2"/>
<dbReference type="EC" id="3.2.1.8" evidence="9"/>
<evidence type="ECO:0000256" key="1">
    <source>
        <dbReference type="ARBA" id="ARBA00000681"/>
    </source>
</evidence>
<comment type="similarity">
    <text evidence="2 9">Belongs to the glycosyl hydrolase 10 (cellulase F) family.</text>
</comment>
<dbReference type="EMBL" id="QXED01000001">
    <property type="protein sequence ID" value="RIV27849.1"/>
    <property type="molecule type" value="Genomic_DNA"/>
</dbReference>
<keyword evidence="6 9" id="KW-0119">Carbohydrate metabolism</keyword>
<proteinExistence type="inferred from homology"/>
<dbReference type="Proteomes" id="UP000283523">
    <property type="component" value="Unassembled WGS sequence"/>
</dbReference>
<keyword evidence="5 9" id="KW-0378">Hydrolase</keyword>
<dbReference type="PANTHER" id="PTHR31490:SF88">
    <property type="entry name" value="BETA-XYLANASE"/>
    <property type="match status" value="1"/>
</dbReference>
<evidence type="ECO:0000313" key="11">
    <source>
        <dbReference type="EMBL" id="RIV27849.1"/>
    </source>
</evidence>
<keyword evidence="8 9" id="KW-0624">Polysaccharide degradation</keyword>
<comment type="caution">
    <text evidence="11">The sequence shown here is derived from an EMBL/GenBank/DDBJ whole genome shotgun (WGS) entry which is preliminary data.</text>
</comment>
<evidence type="ECO:0000256" key="5">
    <source>
        <dbReference type="ARBA" id="ARBA00022801"/>
    </source>
</evidence>
<evidence type="ECO:0000256" key="3">
    <source>
        <dbReference type="ARBA" id="ARBA00022651"/>
    </source>
</evidence>
<keyword evidence="3" id="KW-0858">Xylan degradation</keyword>
<dbReference type="PANTHER" id="PTHR31490">
    <property type="entry name" value="GLYCOSYL HYDROLASE"/>
    <property type="match status" value="1"/>
</dbReference>
<evidence type="ECO:0000256" key="9">
    <source>
        <dbReference type="RuleBase" id="RU361174"/>
    </source>
</evidence>
<evidence type="ECO:0000256" key="8">
    <source>
        <dbReference type="ARBA" id="ARBA00023326"/>
    </source>
</evidence>
<reference evidence="11 12" key="1">
    <citation type="submission" date="2018-08" db="EMBL/GenBank/DDBJ databases">
        <title>Fibrisoma montanum sp. nov., isolated from Danxia mountain soil.</title>
        <authorList>
            <person name="Huang Y."/>
        </authorList>
    </citation>
    <scope>NUCLEOTIDE SEQUENCE [LARGE SCALE GENOMIC DNA]</scope>
    <source>
        <strain evidence="11 12">HYT19</strain>
    </source>
</reference>
<dbReference type="InterPro" id="IPR017853">
    <property type="entry name" value="GH"/>
</dbReference>
<sequence length="448" mass="51373">MKQAFTVAWLAGWCCSVSAQSTRYDSLWNDPAVETRIQQGIETHRKGDFTLVLADRQGKPLRNTTVEIQQVGHDFQFGANIFMLNGFKAEADNRKYEETFRSLFNTACIPFYWKTLEPEQGKLRFAANSSPIYRRPPPDVVVDFCRANVLTPKGHTLVWDHPKHSVPDWLPTDTTEVKRLITKRIQEIAARYGNAIKTWDVVNEVLKGHPDIPMPGNYALFAFQEAQKYFPADTRLFINEVTGESWQNYRKEYSPYYLLIESLKAKGARIGGIGLQFHFFSEPLHEDVANGKAMTPTDLFRALDQYGRFGVPLHVSEITIPTLPNNQMGLQRQARMARNFYRLWFSHPAVEAVIWWNVADGTAVAGEDKWNGGLVNGDFSPKPAYTVLNVLINREWKTALTLTPQDAGPLRFRGFYGEYLVRIRQGKKVTEQRIHFRKNQPSEVRINL</sequence>
<dbReference type="Pfam" id="PF00331">
    <property type="entry name" value="Glyco_hydro_10"/>
    <property type="match status" value="1"/>
</dbReference>
<dbReference type="PROSITE" id="PS51760">
    <property type="entry name" value="GH10_2"/>
    <property type="match status" value="1"/>
</dbReference>
<dbReference type="GO" id="GO:0031176">
    <property type="term" value="F:endo-1,4-beta-xylanase activity"/>
    <property type="evidence" value="ECO:0007669"/>
    <property type="project" value="UniProtKB-EC"/>
</dbReference>
<dbReference type="SMART" id="SM00633">
    <property type="entry name" value="Glyco_10"/>
    <property type="match status" value="1"/>
</dbReference>
<protein>
    <recommendedName>
        <fullName evidence="9">Beta-xylanase</fullName>
        <ecNumber evidence="9">3.2.1.8</ecNumber>
    </recommendedName>
</protein>
<evidence type="ECO:0000256" key="4">
    <source>
        <dbReference type="ARBA" id="ARBA00022729"/>
    </source>
</evidence>
<keyword evidence="4" id="KW-0732">Signal</keyword>
<evidence type="ECO:0000256" key="2">
    <source>
        <dbReference type="ARBA" id="ARBA00007495"/>
    </source>
</evidence>
<dbReference type="InterPro" id="IPR044846">
    <property type="entry name" value="GH10"/>
</dbReference>
<dbReference type="PRINTS" id="PR00134">
    <property type="entry name" value="GLHYDRLASE10"/>
</dbReference>
<dbReference type="InterPro" id="IPR001000">
    <property type="entry name" value="GH10_dom"/>
</dbReference>
<organism evidence="11 12">
    <name type="scientific">Fibrisoma montanum</name>
    <dbReference type="NCBI Taxonomy" id="2305895"/>
    <lineage>
        <taxon>Bacteria</taxon>
        <taxon>Pseudomonadati</taxon>
        <taxon>Bacteroidota</taxon>
        <taxon>Cytophagia</taxon>
        <taxon>Cytophagales</taxon>
        <taxon>Spirosomataceae</taxon>
        <taxon>Fibrisoma</taxon>
    </lineage>
</organism>
<dbReference type="RefSeq" id="WP_119666689.1">
    <property type="nucleotide sequence ID" value="NZ_QXED01000001.1"/>
</dbReference>
<dbReference type="OrthoDB" id="9809277at2"/>
<feature type="domain" description="GH10" evidence="10">
    <location>
        <begin position="78"/>
        <end position="391"/>
    </location>
</feature>
<keyword evidence="12" id="KW-1185">Reference proteome</keyword>
<gene>
    <name evidence="11" type="ORF">DYU11_02800</name>
</gene>
<dbReference type="Gene3D" id="3.20.20.80">
    <property type="entry name" value="Glycosidases"/>
    <property type="match status" value="1"/>
</dbReference>
<evidence type="ECO:0000256" key="6">
    <source>
        <dbReference type="ARBA" id="ARBA00023277"/>
    </source>
</evidence>
<dbReference type="SUPFAM" id="SSF51445">
    <property type="entry name" value="(Trans)glycosidases"/>
    <property type="match status" value="1"/>
</dbReference>
<dbReference type="GO" id="GO:0045493">
    <property type="term" value="P:xylan catabolic process"/>
    <property type="evidence" value="ECO:0007669"/>
    <property type="project" value="UniProtKB-KW"/>
</dbReference>
<evidence type="ECO:0000256" key="7">
    <source>
        <dbReference type="ARBA" id="ARBA00023295"/>
    </source>
</evidence>
<accession>A0A418MKC2</accession>
<comment type="catalytic activity">
    <reaction evidence="1 9">
        <text>Endohydrolysis of (1-&gt;4)-beta-D-xylosidic linkages in xylans.</text>
        <dbReference type="EC" id="3.2.1.8"/>
    </reaction>
</comment>
<evidence type="ECO:0000259" key="10">
    <source>
        <dbReference type="PROSITE" id="PS51760"/>
    </source>
</evidence>